<reference evidence="2" key="1">
    <citation type="submission" date="2022-06" db="EMBL/GenBank/DDBJ databases">
        <title>Genomic Encyclopedia of Archaeal and Bacterial Type Strains, Phase II (KMG-II): from individual species to whole genera.</title>
        <authorList>
            <person name="Goeker M."/>
        </authorList>
    </citation>
    <scope>NUCLEOTIDE SEQUENCE</scope>
    <source>
        <strain evidence="2">DSM 43935</strain>
    </source>
</reference>
<feature type="transmembrane region" description="Helical" evidence="1">
    <location>
        <begin position="86"/>
        <end position="108"/>
    </location>
</feature>
<dbReference type="Proteomes" id="UP001206128">
    <property type="component" value="Unassembled WGS sequence"/>
</dbReference>
<feature type="transmembrane region" description="Helical" evidence="1">
    <location>
        <begin position="303"/>
        <end position="324"/>
    </location>
</feature>
<comment type="caution">
    <text evidence="2">The sequence shown here is derived from an EMBL/GenBank/DDBJ whole genome shotgun (WGS) entry which is preliminary data.</text>
</comment>
<organism evidence="2 3">
    <name type="scientific">Goodfellowiella coeruleoviolacea</name>
    <dbReference type="NCBI Taxonomy" id="334858"/>
    <lineage>
        <taxon>Bacteria</taxon>
        <taxon>Bacillati</taxon>
        <taxon>Actinomycetota</taxon>
        <taxon>Actinomycetes</taxon>
        <taxon>Pseudonocardiales</taxon>
        <taxon>Pseudonocardiaceae</taxon>
        <taxon>Goodfellowiella</taxon>
    </lineage>
</organism>
<sequence length="432" mass="44199">MTRTGVSGTPRPLLMVRLLAGRGSFRLGVQVMAVVLAATWGADGYGRFTNALGACSWLVFVPTAAEKAALKVIPRTRRITGGVAGLALRIAAAPALALGGALLVALLVAPDGAVSLYLATACWWTCTGLLMTVSGLHRLAGRPALDAVAFAAAAAVVVAGTAATWLAGLAPRTHVLLLLAGIALVTATAVAALPRGWVRPGRSGRRLLPAFGRSTGLLGLSELLDAATISAIYLVLAWAGRVTDSGPFYLAMMVSSFVCSFLLYQFKLHQPAVSARLRGTGAAGGRARALAWLRAAERAGTGFAVVLAGALLVPGARAVLLAPAGQPAGLVVLGALTLAEMAMAIVLMYAGFLLENTNSRVLTLTSAAAVIRFVANLVLAVALVPALGAVGGFATVLLALAVEAYALRRMLLRQHPELAAPTPGRQAATIHH</sequence>
<feature type="transmembrane region" description="Helical" evidence="1">
    <location>
        <begin position="215"/>
        <end position="236"/>
    </location>
</feature>
<evidence type="ECO:0000313" key="2">
    <source>
        <dbReference type="EMBL" id="MCP2169510.1"/>
    </source>
</evidence>
<protein>
    <submittedName>
        <fullName evidence="2">Uncharacterized protein</fullName>
    </submittedName>
</protein>
<feature type="transmembrane region" description="Helical" evidence="1">
    <location>
        <begin position="174"/>
        <end position="194"/>
    </location>
</feature>
<proteinExistence type="predicted"/>
<dbReference type="RefSeq" id="WP_308204097.1">
    <property type="nucleotide sequence ID" value="NZ_JAMTCK010000019.1"/>
</dbReference>
<evidence type="ECO:0000313" key="3">
    <source>
        <dbReference type="Proteomes" id="UP001206128"/>
    </source>
</evidence>
<feature type="transmembrane region" description="Helical" evidence="1">
    <location>
        <begin position="389"/>
        <end position="407"/>
    </location>
</feature>
<feature type="transmembrane region" description="Helical" evidence="1">
    <location>
        <begin position="330"/>
        <end position="354"/>
    </location>
</feature>
<keyword evidence="1" id="KW-1133">Transmembrane helix</keyword>
<feature type="transmembrane region" description="Helical" evidence="1">
    <location>
        <begin position="24"/>
        <end position="42"/>
    </location>
</feature>
<gene>
    <name evidence="2" type="ORF">LX83_006396</name>
</gene>
<accession>A0AAE3GJT2</accession>
<dbReference type="AlphaFoldDB" id="A0AAE3GJT2"/>
<evidence type="ECO:0000256" key="1">
    <source>
        <dbReference type="SAM" id="Phobius"/>
    </source>
</evidence>
<keyword evidence="1" id="KW-0472">Membrane</keyword>
<name>A0AAE3GJT2_9PSEU</name>
<keyword evidence="3" id="KW-1185">Reference proteome</keyword>
<dbReference type="EMBL" id="JAMTCK010000019">
    <property type="protein sequence ID" value="MCP2169510.1"/>
    <property type="molecule type" value="Genomic_DNA"/>
</dbReference>
<feature type="transmembrane region" description="Helical" evidence="1">
    <location>
        <begin position="114"/>
        <end position="136"/>
    </location>
</feature>
<feature type="transmembrane region" description="Helical" evidence="1">
    <location>
        <begin position="248"/>
        <end position="266"/>
    </location>
</feature>
<keyword evidence="1" id="KW-0812">Transmembrane</keyword>
<feature type="transmembrane region" description="Helical" evidence="1">
    <location>
        <begin position="148"/>
        <end position="168"/>
    </location>
</feature>